<accession>A0AA40EFR1</accession>
<reference evidence="2" key="1">
    <citation type="submission" date="2023-06" db="EMBL/GenBank/DDBJ databases">
        <title>Genome-scale phylogeny and comparative genomics of the fungal order Sordariales.</title>
        <authorList>
            <consortium name="Lawrence Berkeley National Laboratory"/>
            <person name="Hensen N."/>
            <person name="Bonometti L."/>
            <person name="Westerberg I."/>
            <person name="Brannstrom I.O."/>
            <person name="Guillou S."/>
            <person name="Cros-Aarteil S."/>
            <person name="Calhoun S."/>
            <person name="Haridas S."/>
            <person name="Kuo A."/>
            <person name="Mondo S."/>
            <person name="Pangilinan J."/>
            <person name="Riley R."/>
            <person name="Labutti K."/>
            <person name="Andreopoulos B."/>
            <person name="Lipzen A."/>
            <person name="Chen C."/>
            <person name="Yanf M."/>
            <person name="Daum C."/>
            <person name="Ng V."/>
            <person name="Clum A."/>
            <person name="Steindorff A."/>
            <person name="Ohm R."/>
            <person name="Martin F."/>
            <person name="Silar P."/>
            <person name="Natvig D."/>
            <person name="Lalanne C."/>
            <person name="Gautier V."/>
            <person name="Ament-Velasquez S.L."/>
            <person name="Kruys A."/>
            <person name="Hutchinson M.I."/>
            <person name="Powell A.J."/>
            <person name="Barry K."/>
            <person name="Miller A.N."/>
            <person name="Grigoriev I.V."/>
            <person name="Debuchy R."/>
            <person name="Gladieux P."/>
            <person name="Thoren M.H."/>
            <person name="Johannesson H."/>
        </authorList>
    </citation>
    <scope>NUCLEOTIDE SEQUENCE</scope>
    <source>
        <strain evidence="2">CBS 540.89</strain>
    </source>
</reference>
<name>A0AA40EFR1_9PEZI</name>
<sequence length="408" mass="46419">MVVVADALKCRQPDFVLRWWRVVMMGQLGGVPSLTWKEPFAPLGTRFGFWQARIPPSFKLSLIESCHPFSFSAFSSCCSSPIWRYLNPEKSFATRFHHQPHLFHITTYRHNCARKQSTVYPKSHTPLNRTPSFFSDNKNTMATTPDAASVTASPTTPTLCTLLPELLLHILESIPSTATLSNFLRACPAVWRVYVKHSQSLLLRLARNRYSKPELTADDIIKFRAPFQMPFMHLITRENRMTFLTESAGRLDHSRCERVYLLMGGRGEKKGEGQGQEMWVQLPRWGELVERWDGGWGEETGVVAGVGWGRAAEVGEGGKRERNEKPVVKVTVKREKKMKREVEEEGKGGGNKRVKVEEVAPTVMNTVTENRGGNGEIRIKPDPEEEPLPMPPPRPKPIPRFKLEEDDW</sequence>
<evidence type="ECO:0000256" key="1">
    <source>
        <dbReference type="SAM" id="MobiDB-lite"/>
    </source>
</evidence>
<gene>
    <name evidence="2" type="ORF">B0T21DRAFT_393343</name>
</gene>
<evidence type="ECO:0000313" key="2">
    <source>
        <dbReference type="EMBL" id="KAK0736717.1"/>
    </source>
</evidence>
<keyword evidence="3" id="KW-1185">Reference proteome</keyword>
<organism evidence="2 3">
    <name type="scientific">Apiosordaria backusii</name>
    <dbReference type="NCBI Taxonomy" id="314023"/>
    <lineage>
        <taxon>Eukaryota</taxon>
        <taxon>Fungi</taxon>
        <taxon>Dikarya</taxon>
        <taxon>Ascomycota</taxon>
        <taxon>Pezizomycotina</taxon>
        <taxon>Sordariomycetes</taxon>
        <taxon>Sordariomycetidae</taxon>
        <taxon>Sordariales</taxon>
        <taxon>Lasiosphaeriaceae</taxon>
        <taxon>Apiosordaria</taxon>
    </lineage>
</organism>
<feature type="compositionally biased region" description="Pro residues" evidence="1">
    <location>
        <begin position="388"/>
        <end position="398"/>
    </location>
</feature>
<dbReference type="EMBL" id="JAUKTV010000006">
    <property type="protein sequence ID" value="KAK0736717.1"/>
    <property type="molecule type" value="Genomic_DNA"/>
</dbReference>
<comment type="caution">
    <text evidence="2">The sequence shown here is derived from an EMBL/GenBank/DDBJ whole genome shotgun (WGS) entry which is preliminary data.</text>
</comment>
<proteinExistence type="predicted"/>
<protein>
    <recommendedName>
        <fullName evidence="4">F-box domain-containing protein</fullName>
    </recommendedName>
</protein>
<evidence type="ECO:0008006" key="4">
    <source>
        <dbReference type="Google" id="ProtNLM"/>
    </source>
</evidence>
<feature type="region of interest" description="Disordered" evidence="1">
    <location>
        <begin position="339"/>
        <end position="408"/>
    </location>
</feature>
<dbReference type="Proteomes" id="UP001172159">
    <property type="component" value="Unassembled WGS sequence"/>
</dbReference>
<evidence type="ECO:0000313" key="3">
    <source>
        <dbReference type="Proteomes" id="UP001172159"/>
    </source>
</evidence>
<dbReference type="AlphaFoldDB" id="A0AA40EFR1"/>